<evidence type="ECO:0000256" key="1">
    <source>
        <dbReference type="SAM" id="MobiDB-lite"/>
    </source>
</evidence>
<gene>
    <name evidence="2" type="ORF">GIB67_013424</name>
</gene>
<proteinExistence type="predicted"/>
<evidence type="ECO:0000313" key="3">
    <source>
        <dbReference type="Proteomes" id="UP000541444"/>
    </source>
</evidence>
<accession>A0A7J7LQZ5</accession>
<organism evidence="2 3">
    <name type="scientific">Kingdonia uniflora</name>
    <dbReference type="NCBI Taxonomy" id="39325"/>
    <lineage>
        <taxon>Eukaryota</taxon>
        <taxon>Viridiplantae</taxon>
        <taxon>Streptophyta</taxon>
        <taxon>Embryophyta</taxon>
        <taxon>Tracheophyta</taxon>
        <taxon>Spermatophyta</taxon>
        <taxon>Magnoliopsida</taxon>
        <taxon>Ranunculales</taxon>
        <taxon>Circaeasteraceae</taxon>
        <taxon>Kingdonia</taxon>
    </lineage>
</organism>
<dbReference type="AlphaFoldDB" id="A0A7J7LQZ5"/>
<comment type="caution">
    <text evidence="2">The sequence shown here is derived from an EMBL/GenBank/DDBJ whole genome shotgun (WGS) entry which is preliminary data.</text>
</comment>
<dbReference type="Proteomes" id="UP000541444">
    <property type="component" value="Unassembled WGS sequence"/>
</dbReference>
<feature type="compositionally biased region" description="Basic and acidic residues" evidence="1">
    <location>
        <begin position="40"/>
        <end position="70"/>
    </location>
</feature>
<evidence type="ECO:0000313" key="2">
    <source>
        <dbReference type="EMBL" id="KAF6145073.1"/>
    </source>
</evidence>
<name>A0A7J7LQZ5_9MAGN</name>
<sequence>MKTTTLKYMTIYVVRTSLSYIEGLIPTVSRESTNQSITAEAKESLKNPDKSAKASHEKPVQDSLKLPDRI</sequence>
<reference evidence="2 3" key="1">
    <citation type="journal article" date="2020" name="IScience">
        <title>Genome Sequencing of the Endangered Kingdonia uniflora (Circaeasteraceae, Ranunculales) Reveals Potential Mechanisms of Evolutionary Specialization.</title>
        <authorList>
            <person name="Sun Y."/>
            <person name="Deng T."/>
            <person name="Zhang A."/>
            <person name="Moore M.J."/>
            <person name="Landis J.B."/>
            <person name="Lin N."/>
            <person name="Zhang H."/>
            <person name="Zhang X."/>
            <person name="Huang J."/>
            <person name="Zhang X."/>
            <person name="Sun H."/>
            <person name="Wang H."/>
        </authorList>
    </citation>
    <scope>NUCLEOTIDE SEQUENCE [LARGE SCALE GENOMIC DNA]</scope>
    <source>
        <strain evidence="2">TB1705</strain>
        <tissue evidence="2">Leaf</tissue>
    </source>
</reference>
<keyword evidence="3" id="KW-1185">Reference proteome</keyword>
<protein>
    <submittedName>
        <fullName evidence="2">Uncharacterized protein</fullName>
    </submittedName>
</protein>
<dbReference type="EMBL" id="JACGCM010002086">
    <property type="protein sequence ID" value="KAF6145073.1"/>
    <property type="molecule type" value="Genomic_DNA"/>
</dbReference>
<feature type="region of interest" description="Disordered" evidence="1">
    <location>
        <begin position="31"/>
        <end position="70"/>
    </location>
</feature>